<dbReference type="OrthoDB" id="9794935at2"/>
<keyword evidence="2" id="KW-1185">Reference proteome</keyword>
<dbReference type="InterPro" id="IPR024747">
    <property type="entry name" value="Pyridox_Oxase-rel"/>
</dbReference>
<dbReference type="RefSeq" id="WP_141413657.1">
    <property type="nucleotide sequence ID" value="NZ_AP019735.1"/>
</dbReference>
<sequence length="160" mass="17961">MPYDNSAVRRQDRLLDEARARELLAGSRFGVLSLVDGDGAYGIPVNYVWDGDDSLYVHCAPDGRKLRCIDRRDRVSFCVVGATEVCPAQFTTAYESIVLDCRARRGLPPGERMRALELLLEKYSPAHKTTGLRYAEASFARTEIVRLDVVAWSGKTKRVH</sequence>
<dbReference type="Gene3D" id="2.30.110.10">
    <property type="entry name" value="Electron Transport, Fmn-binding Protein, Chain A"/>
    <property type="match status" value="1"/>
</dbReference>
<evidence type="ECO:0000313" key="1">
    <source>
        <dbReference type="EMBL" id="BBL05082.1"/>
    </source>
</evidence>
<name>A0A4Y1WW87_9BACT</name>
<accession>A0A4Y1WW87</accession>
<dbReference type="Pfam" id="PF12900">
    <property type="entry name" value="Pyridox_ox_2"/>
    <property type="match status" value="1"/>
</dbReference>
<dbReference type="KEGG" id="acou:A5CBH24_23950"/>
<proteinExistence type="predicted"/>
<dbReference type="PANTHER" id="PTHR34071:SF2">
    <property type="entry name" value="FLAVIN-NUCLEOTIDE-BINDING PROTEIN"/>
    <property type="match status" value="1"/>
</dbReference>
<dbReference type="InterPro" id="IPR012349">
    <property type="entry name" value="Split_barrel_FMN-bd"/>
</dbReference>
<dbReference type="EMBL" id="AP019735">
    <property type="protein sequence ID" value="BBL05082.1"/>
    <property type="molecule type" value="Genomic_DNA"/>
</dbReference>
<dbReference type="Proteomes" id="UP000318946">
    <property type="component" value="Chromosome"/>
</dbReference>
<gene>
    <name evidence="1" type="ORF">A5CBH24_23950</name>
</gene>
<dbReference type="PANTHER" id="PTHR34071">
    <property type="entry name" value="5-NITROIMIDAZOLE ANTIBIOTICS RESISTANCE PROTEIN, NIMA-FAMILY-RELATED PROTEIN-RELATED"/>
    <property type="match status" value="1"/>
</dbReference>
<reference evidence="2" key="1">
    <citation type="submission" date="2019-06" db="EMBL/GenBank/DDBJ databases">
        <title>Alistipes onderdonkii subsp. vulgaris subsp. nov., Alistipes dispar sp. nov. and Alistipes communis sp. nov., isolated from human faeces, and creation of Alistipes onderdonkii subsp. onderdonkii subsp. nov.</title>
        <authorList>
            <person name="Sakamoto M."/>
            <person name="Ikeyama N."/>
            <person name="Ogata Y."/>
            <person name="Suda W."/>
            <person name="Iino T."/>
            <person name="Hattori M."/>
            <person name="Ohkuma M."/>
        </authorList>
    </citation>
    <scope>NUCLEOTIDE SEQUENCE [LARGE SCALE GENOMIC DNA]</scope>
    <source>
        <strain evidence="2">5CBH24</strain>
    </source>
</reference>
<dbReference type="GeneID" id="78343112"/>
<protein>
    <submittedName>
        <fullName evidence="1">5-nitroimidazole antibiotic resistance protein</fullName>
    </submittedName>
</protein>
<evidence type="ECO:0000313" key="2">
    <source>
        <dbReference type="Proteomes" id="UP000318946"/>
    </source>
</evidence>
<dbReference type="SUPFAM" id="SSF50475">
    <property type="entry name" value="FMN-binding split barrel"/>
    <property type="match status" value="1"/>
</dbReference>
<dbReference type="AlphaFoldDB" id="A0A4Y1WW87"/>
<organism evidence="1 2">
    <name type="scientific">Alistipes communis</name>
    <dbReference type="NCBI Taxonomy" id="2585118"/>
    <lineage>
        <taxon>Bacteria</taxon>
        <taxon>Pseudomonadati</taxon>
        <taxon>Bacteroidota</taxon>
        <taxon>Bacteroidia</taxon>
        <taxon>Bacteroidales</taxon>
        <taxon>Rikenellaceae</taxon>
        <taxon>Alistipes</taxon>
    </lineage>
</organism>